<protein>
    <recommendedName>
        <fullName evidence="3">Nucleotidyltransferase AbiEii toxin of type IV toxin-antitoxin system</fullName>
    </recommendedName>
</protein>
<gene>
    <name evidence="1" type="ORF">CLV46_1137</name>
</gene>
<evidence type="ECO:0008006" key="3">
    <source>
        <dbReference type="Google" id="ProtNLM"/>
    </source>
</evidence>
<dbReference type="SUPFAM" id="SSF54277">
    <property type="entry name" value="CAD &amp; PB1 domains"/>
    <property type="match status" value="1"/>
</dbReference>
<accession>A0A2M9CI75</accession>
<proteinExistence type="predicted"/>
<dbReference type="AlphaFoldDB" id="A0A2M9CI75"/>
<evidence type="ECO:0000313" key="2">
    <source>
        <dbReference type="Proteomes" id="UP000228758"/>
    </source>
</evidence>
<organism evidence="1 2">
    <name type="scientific">Diaminobutyricimonas aerilata</name>
    <dbReference type="NCBI Taxonomy" id="1162967"/>
    <lineage>
        <taxon>Bacteria</taxon>
        <taxon>Bacillati</taxon>
        <taxon>Actinomycetota</taxon>
        <taxon>Actinomycetes</taxon>
        <taxon>Micrococcales</taxon>
        <taxon>Microbacteriaceae</taxon>
        <taxon>Diaminobutyricimonas</taxon>
    </lineage>
</organism>
<name>A0A2M9CI75_9MICO</name>
<evidence type="ECO:0000313" key="1">
    <source>
        <dbReference type="EMBL" id="PJJ71588.1"/>
    </source>
</evidence>
<comment type="caution">
    <text evidence="1">The sequence shown here is derived from an EMBL/GenBank/DDBJ whole genome shotgun (WGS) entry which is preliminary data.</text>
</comment>
<sequence>MTRPSDEELLATADDLQRTGLEVLRALRLEDVLEAGPVRVMGSVVSGLMTWRDLDVAVCPGPHTTPRDVLAMIERVLRMPGVHAFDYRDERGDRSPAERRDERFHVPFDVVRDGATWRIDLSVFLLDPHEHVVAFHERLRDRLSPAERVAILRIKNEWWERADYPGGFAIYTAVLDSGVRTLTEFDDWLAARVS</sequence>
<dbReference type="OrthoDB" id="5475817at2"/>
<keyword evidence="2" id="KW-1185">Reference proteome</keyword>
<dbReference type="EMBL" id="PGFF01000001">
    <property type="protein sequence ID" value="PJJ71588.1"/>
    <property type="molecule type" value="Genomic_DNA"/>
</dbReference>
<dbReference type="RefSeq" id="WP_100363875.1">
    <property type="nucleotide sequence ID" value="NZ_PGFF01000001.1"/>
</dbReference>
<reference evidence="1 2" key="1">
    <citation type="submission" date="2017-11" db="EMBL/GenBank/DDBJ databases">
        <title>Genomic Encyclopedia of Archaeal and Bacterial Type Strains, Phase II (KMG-II): From Individual Species to Whole Genera.</title>
        <authorList>
            <person name="Goeker M."/>
        </authorList>
    </citation>
    <scope>NUCLEOTIDE SEQUENCE [LARGE SCALE GENOMIC DNA]</scope>
    <source>
        <strain evidence="1 2">DSM 27393</strain>
    </source>
</reference>
<dbReference type="Proteomes" id="UP000228758">
    <property type="component" value="Unassembled WGS sequence"/>
</dbReference>